<evidence type="ECO:0000313" key="2">
    <source>
        <dbReference type="EMBL" id="MXN18875.1"/>
    </source>
</evidence>
<dbReference type="AlphaFoldDB" id="A0A6L7G437"/>
<proteinExistence type="predicted"/>
<name>A0A6L7G437_9RHOB</name>
<dbReference type="SUPFAM" id="SSF53474">
    <property type="entry name" value="alpha/beta-Hydrolases"/>
    <property type="match status" value="1"/>
</dbReference>
<dbReference type="EMBL" id="WUMU01000015">
    <property type="protein sequence ID" value="MXN18875.1"/>
    <property type="molecule type" value="Genomic_DNA"/>
</dbReference>
<dbReference type="InterPro" id="IPR000073">
    <property type="entry name" value="AB_hydrolase_1"/>
</dbReference>
<dbReference type="PRINTS" id="PR00111">
    <property type="entry name" value="ABHYDROLASE"/>
</dbReference>
<comment type="caution">
    <text evidence="2">The sequence shown here is derived from an EMBL/GenBank/DDBJ whole genome shotgun (WGS) entry which is preliminary data.</text>
</comment>
<feature type="domain" description="AB hydrolase-1" evidence="1">
    <location>
        <begin position="28"/>
        <end position="143"/>
    </location>
</feature>
<dbReference type="InterPro" id="IPR029058">
    <property type="entry name" value="AB_hydrolase_fold"/>
</dbReference>
<organism evidence="2 3">
    <name type="scientific">Pseudooceanicola albus</name>
    <dbReference type="NCBI Taxonomy" id="2692189"/>
    <lineage>
        <taxon>Bacteria</taxon>
        <taxon>Pseudomonadati</taxon>
        <taxon>Pseudomonadota</taxon>
        <taxon>Alphaproteobacteria</taxon>
        <taxon>Rhodobacterales</taxon>
        <taxon>Paracoccaceae</taxon>
        <taxon>Pseudooceanicola</taxon>
    </lineage>
</organism>
<dbReference type="PANTHER" id="PTHR43798:SF33">
    <property type="entry name" value="HYDROLASE, PUTATIVE (AFU_ORTHOLOGUE AFUA_2G14860)-RELATED"/>
    <property type="match status" value="1"/>
</dbReference>
<dbReference type="GO" id="GO:0016787">
    <property type="term" value="F:hydrolase activity"/>
    <property type="evidence" value="ECO:0007669"/>
    <property type="project" value="UniProtKB-KW"/>
</dbReference>
<dbReference type="Gene3D" id="3.40.50.1820">
    <property type="entry name" value="alpha/beta hydrolase"/>
    <property type="match status" value="1"/>
</dbReference>
<dbReference type="GO" id="GO:0016020">
    <property type="term" value="C:membrane"/>
    <property type="evidence" value="ECO:0007669"/>
    <property type="project" value="TreeGrafter"/>
</dbReference>
<sequence>MPRLRPQHLALPSGGTLHWQEAPGAGDPLLLLHGLGGAATVEFPMLPEAPGLSGRRTLLIDLPGFGLSRDAPQRGIAGLVDGLEALVTHLRAKRFALMGHSMGGLVALLLAARHPERISALCLAEGNLAPGHGQLSRGIAAIPLEDWCAGGRERVADRLPAGFADTFRQADPAALWHAARDLDRGTREDWRALFSGLKMPRSYLIGERSNAWNLDWLDLAGLQRAGIAIRTVTGAGHFMAQDAPAALAAQIAAALDAPQVPVTVGMRGLSGSC</sequence>
<dbReference type="RefSeq" id="WP_160894994.1">
    <property type="nucleotide sequence ID" value="NZ_WUMU01000015.1"/>
</dbReference>
<dbReference type="PANTHER" id="PTHR43798">
    <property type="entry name" value="MONOACYLGLYCEROL LIPASE"/>
    <property type="match status" value="1"/>
</dbReference>
<evidence type="ECO:0000313" key="3">
    <source>
        <dbReference type="Proteomes" id="UP000477911"/>
    </source>
</evidence>
<protein>
    <submittedName>
        <fullName evidence="2">Alpha/beta fold hydrolase</fullName>
    </submittedName>
</protein>
<gene>
    <name evidence="2" type="ORF">GR170_13575</name>
</gene>
<reference evidence="2 3" key="1">
    <citation type="submission" date="2019-12" db="EMBL/GenBank/DDBJ databases">
        <authorList>
            <person name="Li M."/>
        </authorList>
    </citation>
    <scope>NUCLEOTIDE SEQUENCE [LARGE SCALE GENOMIC DNA]</scope>
    <source>
        <strain evidence="2 3">GBMRC 2024</strain>
    </source>
</reference>
<keyword evidence="3" id="KW-1185">Reference proteome</keyword>
<keyword evidence="2" id="KW-0378">Hydrolase</keyword>
<evidence type="ECO:0000259" key="1">
    <source>
        <dbReference type="Pfam" id="PF00561"/>
    </source>
</evidence>
<dbReference type="Proteomes" id="UP000477911">
    <property type="component" value="Unassembled WGS sequence"/>
</dbReference>
<dbReference type="Pfam" id="PF00561">
    <property type="entry name" value="Abhydrolase_1"/>
    <property type="match status" value="1"/>
</dbReference>
<accession>A0A6L7G437</accession>
<dbReference type="InterPro" id="IPR050266">
    <property type="entry name" value="AB_hydrolase_sf"/>
</dbReference>